<keyword evidence="10" id="KW-0472">Membrane</keyword>
<organism evidence="13 14">
    <name type="scientific">Psychrilyobacter piezotolerans</name>
    <dbReference type="NCBI Taxonomy" id="2293438"/>
    <lineage>
        <taxon>Bacteria</taxon>
        <taxon>Fusobacteriati</taxon>
        <taxon>Fusobacteriota</taxon>
        <taxon>Fusobacteriia</taxon>
        <taxon>Fusobacteriales</taxon>
        <taxon>Fusobacteriaceae</taxon>
        <taxon>Psychrilyobacter</taxon>
    </lineage>
</organism>
<dbReference type="SUPFAM" id="SSF55781">
    <property type="entry name" value="GAF domain-like"/>
    <property type="match status" value="1"/>
</dbReference>
<keyword evidence="6" id="KW-0547">Nucleotide-binding</keyword>
<feature type="transmembrane region" description="Helical" evidence="10">
    <location>
        <begin position="294"/>
        <end position="316"/>
    </location>
</feature>
<evidence type="ECO:0000256" key="1">
    <source>
        <dbReference type="ARBA" id="ARBA00000085"/>
    </source>
</evidence>
<dbReference type="InterPro" id="IPR003660">
    <property type="entry name" value="HAMP_dom"/>
</dbReference>
<comment type="subcellular location">
    <subcellularLocation>
        <location evidence="2">Membrane</location>
    </subcellularLocation>
</comment>
<dbReference type="SUPFAM" id="SSF158472">
    <property type="entry name" value="HAMP domain-like"/>
    <property type="match status" value="1"/>
</dbReference>
<dbReference type="InterPro" id="IPR050980">
    <property type="entry name" value="2C_sensor_his_kinase"/>
</dbReference>
<evidence type="ECO:0000256" key="7">
    <source>
        <dbReference type="ARBA" id="ARBA00022777"/>
    </source>
</evidence>
<gene>
    <name evidence="13" type="ORF">DYH56_01860</name>
</gene>
<dbReference type="InterPro" id="IPR004358">
    <property type="entry name" value="Sig_transdc_His_kin-like_C"/>
</dbReference>
<keyword evidence="10" id="KW-0812">Transmembrane</keyword>
<sequence length="790" mass="90760">MKLKRDSLLFKTILYNDLSMLLTGLTIIGLVVIFVFKELEKNFSIKAVEKFQVIEDMLDIRNTEFINELIKLTNSKGFIEKDLFTASIRTPEENKEIYENMKKELISKNFSLYHESRLTVIGKDGSILDESGIHTEVNNEFIKNLRILRNKLSMTIDSVMYDELEDKFYYEIVVPVQESKQIYAVLVEIPLEKNYFRGNKYLMVADHDDVEDIGLYQTREPLLLNALELNRLKKEKAKLMKLNGKEYDVKSLTIQGIDYNIVSRPVLNSFGEKVGYLVLSLSEPALTKFKIDTMSLIILATIILILLNSFIISGTFKQLLMPLEELSLAVDDIASGNLDRNVRLNGTSEIKLLSLATKKMVEKLKNNNFILEDQNEKLKEYIHRVEGVEKLLLGVRKEPSDRGIIDIILKGFTSGVGLNYDRAIFFEYSNEKGCLVGKKIRKNRNILKEDKLSSFDLRYETMKEIVPLIKIKNDDNLFHKAISEKKIIFENRRGYKIYLGSDLLMGFGLSNFMILPIFNGDKNVGCILVDNYISGRRIELEDVELFNVILLNVGIHYENQQIELEKITNERDIAIGRMFKKIIYRRNKVIEKYTLMMMKLYKNDQINGEAFKEFRDEICNINREDSILFDYSDKKEYNFEKLKINKFLTEVVESYVRCNPNRDISLFLGEEASFLGDSIELTKAFREIINNALNAISGVINGRINIISKINHENITIKILDNGSGISANALGENLFEPFASGNEESSGLGLAIANKIISSHRGIIKIKSKLGEGAEIKIILNRYKEDMNV</sequence>
<dbReference type="PANTHER" id="PTHR44936:SF10">
    <property type="entry name" value="SENSOR PROTEIN RSTB"/>
    <property type="match status" value="1"/>
</dbReference>
<feature type="domain" description="Histidine kinase" evidence="11">
    <location>
        <begin position="616"/>
        <end position="785"/>
    </location>
</feature>
<dbReference type="PROSITE" id="PS50885">
    <property type="entry name" value="HAMP"/>
    <property type="match status" value="1"/>
</dbReference>
<evidence type="ECO:0000313" key="13">
    <source>
        <dbReference type="EMBL" id="REI42918.1"/>
    </source>
</evidence>
<keyword evidence="10" id="KW-1133">Transmembrane helix</keyword>
<comment type="caution">
    <text evidence="13">The sequence shown here is derived from an EMBL/GenBank/DDBJ whole genome shotgun (WGS) entry which is preliminary data.</text>
</comment>
<evidence type="ECO:0000256" key="10">
    <source>
        <dbReference type="SAM" id="Phobius"/>
    </source>
</evidence>
<dbReference type="Proteomes" id="UP000263486">
    <property type="component" value="Unassembled WGS sequence"/>
</dbReference>
<evidence type="ECO:0000259" key="11">
    <source>
        <dbReference type="PROSITE" id="PS50109"/>
    </source>
</evidence>
<evidence type="ECO:0000256" key="9">
    <source>
        <dbReference type="SAM" id="Coils"/>
    </source>
</evidence>
<feature type="transmembrane region" description="Helical" evidence="10">
    <location>
        <begin position="12"/>
        <end position="36"/>
    </location>
</feature>
<dbReference type="InterPro" id="IPR005467">
    <property type="entry name" value="His_kinase_dom"/>
</dbReference>
<protein>
    <recommendedName>
        <fullName evidence="3">histidine kinase</fullName>
        <ecNumber evidence="3">2.7.13.3</ecNumber>
    </recommendedName>
</protein>
<keyword evidence="4" id="KW-0597">Phosphoprotein</keyword>
<accession>A0ABX9KKS2</accession>
<dbReference type="Pfam" id="PF02518">
    <property type="entry name" value="HATPase_c"/>
    <property type="match status" value="1"/>
</dbReference>
<keyword evidence="5" id="KW-0808">Transferase</keyword>
<evidence type="ECO:0000256" key="5">
    <source>
        <dbReference type="ARBA" id="ARBA00022679"/>
    </source>
</evidence>
<evidence type="ECO:0000256" key="8">
    <source>
        <dbReference type="ARBA" id="ARBA00022840"/>
    </source>
</evidence>
<evidence type="ECO:0000259" key="12">
    <source>
        <dbReference type="PROSITE" id="PS50885"/>
    </source>
</evidence>
<dbReference type="RefSeq" id="WP_114641150.1">
    <property type="nucleotide sequence ID" value="NZ_JAACIO010000002.1"/>
</dbReference>
<evidence type="ECO:0000313" key="14">
    <source>
        <dbReference type="Proteomes" id="UP000263486"/>
    </source>
</evidence>
<dbReference type="EMBL" id="QUAJ01000002">
    <property type="protein sequence ID" value="REI42918.1"/>
    <property type="molecule type" value="Genomic_DNA"/>
</dbReference>
<dbReference type="Gene3D" id="6.10.340.10">
    <property type="match status" value="1"/>
</dbReference>
<comment type="catalytic activity">
    <reaction evidence="1">
        <text>ATP + protein L-histidine = ADP + protein N-phospho-L-histidine.</text>
        <dbReference type="EC" id="2.7.13.3"/>
    </reaction>
</comment>
<dbReference type="InterPro" id="IPR036890">
    <property type="entry name" value="HATPase_C_sf"/>
</dbReference>
<keyword evidence="8" id="KW-0067">ATP-binding</keyword>
<evidence type="ECO:0000256" key="2">
    <source>
        <dbReference type="ARBA" id="ARBA00004370"/>
    </source>
</evidence>
<dbReference type="EC" id="2.7.13.3" evidence="3"/>
<dbReference type="CDD" id="cd06225">
    <property type="entry name" value="HAMP"/>
    <property type="match status" value="1"/>
</dbReference>
<proteinExistence type="predicted"/>
<evidence type="ECO:0000256" key="3">
    <source>
        <dbReference type="ARBA" id="ARBA00012438"/>
    </source>
</evidence>
<dbReference type="PROSITE" id="PS50109">
    <property type="entry name" value="HIS_KIN"/>
    <property type="match status" value="1"/>
</dbReference>
<reference evidence="13 14" key="1">
    <citation type="submission" date="2018-08" db="EMBL/GenBank/DDBJ databases">
        <title>Draft genome sequence of Psychrilyobacter sp. strain SD5 isolated from Black Sea water.</title>
        <authorList>
            <person name="Yadav S."/>
            <person name="Villanueva L."/>
            <person name="Damste J.S.S."/>
        </authorList>
    </citation>
    <scope>NUCLEOTIDE SEQUENCE [LARGE SCALE GENOMIC DNA]</scope>
    <source>
        <strain evidence="13 14">SD5</strain>
    </source>
</reference>
<keyword evidence="14" id="KW-1185">Reference proteome</keyword>
<keyword evidence="9" id="KW-0175">Coiled coil</keyword>
<name>A0ABX9KKS2_9FUSO</name>
<dbReference type="Gene3D" id="3.30.565.10">
    <property type="entry name" value="Histidine kinase-like ATPase, C-terminal domain"/>
    <property type="match status" value="1"/>
</dbReference>
<feature type="domain" description="HAMP" evidence="12">
    <location>
        <begin position="317"/>
        <end position="369"/>
    </location>
</feature>
<dbReference type="SUPFAM" id="SSF55874">
    <property type="entry name" value="ATPase domain of HSP90 chaperone/DNA topoisomerase II/histidine kinase"/>
    <property type="match status" value="1"/>
</dbReference>
<dbReference type="PANTHER" id="PTHR44936">
    <property type="entry name" value="SENSOR PROTEIN CREC"/>
    <property type="match status" value="1"/>
</dbReference>
<dbReference type="InterPro" id="IPR029016">
    <property type="entry name" value="GAF-like_dom_sf"/>
</dbReference>
<evidence type="ECO:0000256" key="6">
    <source>
        <dbReference type="ARBA" id="ARBA00022741"/>
    </source>
</evidence>
<evidence type="ECO:0000256" key="4">
    <source>
        <dbReference type="ARBA" id="ARBA00022553"/>
    </source>
</evidence>
<keyword evidence="7" id="KW-0418">Kinase</keyword>
<dbReference type="InterPro" id="IPR003594">
    <property type="entry name" value="HATPase_dom"/>
</dbReference>
<feature type="coiled-coil region" evidence="9">
    <location>
        <begin position="361"/>
        <end position="391"/>
    </location>
</feature>
<dbReference type="SMART" id="SM00387">
    <property type="entry name" value="HATPase_c"/>
    <property type="match status" value="1"/>
</dbReference>
<dbReference type="Gene3D" id="3.30.450.40">
    <property type="match status" value="1"/>
</dbReference>
<dbReference type="PRINTS" id="PR00344">
    <property type="entry name" value="BCTRLSENSOR"/>
</dbReference>